<protein>
    <submittedName>
        <fullName evidence="1">Uncharacterized protein</fullName>
    </submittedName>
</protein>
<accession>A0A0A9C2G3</accession>
<dbReference type="AlphaFoldDB" id="A0A0A9C2G3"/>
<reference evidence="1" key="2">
    <citation type="journal article" date="2015" name="Data Brief">
        <title>Shoot transcriptome of the giant reed, Arundo donax.</title>
        <authorList>
            <person name="Barrero R.A."/>
            <person name="Guerrero F.D."/>
            <person name="Moolhuijzen P."/>
            <person name="Goolsby J.A."/>
            <person name="Tidwell J."/>
            <person name="Bellgard S.E."/>
            <person name="Bellgard M.I."/>
        </authorList>
    </citation>
    <scope>NUCLEOTIDE SEQUENCE</scope>
    <source>
        <tissue evidence="1">Shoot tissue taken approximately 20 cm above the soil surface</tissue>
    </source>
</reference>
<sequence length="25" mass="2797">MDGSVKLSSWSCPYHIGTIHQESYA</sequence>
<reference evidence="1" key="1">
    <citation type="submission" date="2014-09" db="EMBL/GenBank/DDBJ databases">
        <authorList>
            <person name="Magalhaes I.L.F."/>
            <person name="Oliveira U."/>
            <person name="Santos F.R."/>
            <person name="Vidigal T.H.D.A."/>
            <person name="Brescovit A.D."/>
            <person name="Santos A.J."/>
        </authorList>
    </citation>
    <scope>NUCLEOTIDE SEQUENCE</scope>
    <source>
        <tissue evidence="1">Shoot tissue taken approximately 20 cm above the soil surface</tissue>
    </source>
</reference>
<dbReference type="EMBL" id="GBRH01227406">
    <property type="protein sequence ID" value="JAD70489.1"/>
    <property type="molecule type" value="Transcribed_RNA"/>
</dbReference>
<name>A0A0A9C2G3_ARUDO</name>
<evidence type="ECO:0000313" key="1">
    <source>
        <dbReference type="EMBL" id="JAD70489.1"/>
    </source>
</evidence>
<organism evidence="1">
    <name type="scientific">Arundo donax</name>
    <name type="common">Giant reed</name>
    <name type="synonym">Donax arundinaceus</name>
    <dbReference type="NCBI Taxonomy" id="35708"/>
    <lineage>
        <taxon>Eukaryota</taxon>
        <taxon>Viridiplantae</taxon>
        <taxon>Streptophyta</taxon>
        <taxon>Embryophyta</taxon>
        <taxon>Tracheophyta</taxon>
        <taxon>Spermatophyta</taxon>
        <taxon>Magnoliopsida</taxon>
        <taxon>Liliopsida</taxon>
        <taxon>Poales</taxon>
        <taxon>Poaceae</taxon>
        <taxon>PACMAD clade</taxon>
        <taxon>Arundinoideae</taxon>
        <taxon>Arundineae</taxon>
        <taxon>Arundo</taxon>
    </lineage>
</organism>
<proteinExistence type="predicted"/>